<evidence type="ECO:0000256" key="2">
    <source>
        <dbReference type="PROSITE-ProRule" id="PRU00703"/>
    </source>
</evidence>
<sequence>MRRVDYIVGSRDFKGLIAEQFMQDAVYAYHPEDSAESLAQTMTEEGFGSVPIVDRDQHLLGIVSEFDLLHAIKEERSLAGVPARDLMTPAPVTVRRETPAIEIIDRLEGKHLIRMPVVDEEGKLLGVVARRDILLGYLNATRQTKVF</sequence>
<evidence type="ECO:0000256" key="1">
    <source>
        <dbReference type="ARBA" id="ARBA00023122"/>
    </source>
</evidence>
<feature type="domain" description="CBS" evidence="3">
    <location>
        <begin position="22"/>
        <end position="78"/>
    </location>
</feature>
<dbReference type="PANTHER" id="PTHR43080">
    <property type="entry name" value="CBS DOMAIN-CONTAINING PROTEIN CBSX3, MITOCHONDRIAL"/>
    <property type="match status" value="1"/>
</dbReference>
<keyword evidence="5" id="KW-1185">Reference proteome</keyword>
<gene>
    <name evidence="4" type="ORF">PP769_18665</name>
</gene>
<accession>A0AA96G9M4</accession>
<dbReference type="RefSeq" id="WP_312643115.1">
    <property type="nucleotide sequence ID" value="NZ_CP116967.1"/>
</dbReference>
<dbReference type="AlphaFoldDB" id="A0AA96G9M4"/>
<dbReference type="CDD" id="cd02205">
    <property type="entry name" value="CBS_pair_SF"/>
    <property type="match status" value="1"/>
</dbReference>
<dbReference type="InterPro" id="IPR051257">
    <property type="entry name" value="Diverse_CBS-Domain"/>
</dbReference>
<evidence type="ECO:0000259" key="3">
    <source>
        <dbReference type="PROSITE" id="PS51371"/>
    </source>
</evidence>
<protein>
    <submittedName>
        <fullName evidence="4">CBS domain-containing protein</fullName>
    </submittedName>
</protein>
<dbReference type="PROSITE" id="PS51371">
    <property type="entry name" value="CBS"/>
    <property type="match status" value="2"/>
</dbReference>
<dbReference type="Pfam" id="PF00571">
    <property type="entry name" value="CBS"/>
    <property type="match status" value="2"/>
</dbReference>
<organism evidence="4 5">
    <name type="scientific">Candidatus Nitrospira allomarina</name>
    <dbReference type="NCBI Taxonomy" id="3020900"/>
    <lineage>
        <taxon>Bacteria</taxon>
        <taxon>Pseudomonadati</taxon>
        <taxon>Nitrospirota</taxon>
        <taxon>Nitrospiria</taxon>
        <taxon>Nitrospirales</taxon>
        <taxon>Nitrospiraceae</taxon>
        <taxon>Nitrospira</taxon>
    </lineage>
</organism>
<dbReference type="Proteomes" id="UP001302719">
    <property type="component" value="Chromosome"/>
</dbReference>
<dbReference type="KEGG" id="nall:PP769_18665"/>
<dbReference type="Gene3D" id="3.10.580.10">
    <property type="entry name" value="CBS-domain"/>
    <property type="match status" value="2"/>
</dbReference>
<keyword evidence="1 2" id="KW-0129">CBS domain</keyword>
<dbReference type="PANTHER" id="PTHR43080:SF2">
    <property type="entry name" value="CBS DOMAIN-CONTAINING PROTEIN"/>
    <property type="match status" value="1"/>
</dbReference>
<feature type="domain" description="CBS" evidence="3">
    <location>
        <begin position="87"/>
        <end position="144"/>
    </location>
</feature>
<name>A0AA96G9M4_9BACT</name>
<dbReference type="SMART" id="SM00116">
    <property type="entry name" value="CBS"/>
    <property type="match status" value="2"/>
</dbReference>
<proteinExistence type="predicted"/>
<reference evidence="4 5" key="1">
    <citation type="submission" date="2023-01" db="EMBL/GenBank/DDBJ databases">
        <title>Cultivation and genomic characterization of new, ubiquitous marine nitrite-oxidizing bacteria from the Nitrospirales.</title>
        <authorList>
            <person name="Mueller A.J."/>
            <person name="Daebeler A."/>
            <person name="Herbold C.W."/>
            <person name="Kirkegaard R.H."/>
            <person name="Daims H."/>
        </authorList>
    </citation>
    <scope>NUCLEOTIDE SEQUENCE [LARGE SCALE GENOMIC DNA]</scope>
    <source>
        <strain evidence="4 5">VA</strain>
    </source>
</reference>
<evidence type="ECO:0000313" key="4">
    <source>
        <dbReference type="EMBL" id="WNM57969.1"/>
    </source>
</evidence>
<dbReference type="InterPro" id="IPR046342">
    <property type="entry name" value="CBS_dom_sf"/>
</dbReference>
<dbReference type="InterPro" id="IPR000644">
    <property type="entry name" value="CBS_dom"/>
</dbReference>
<evidence type="ECO:0000313" key="5">
    <source>
        <dbReference type="Proteomes" id="UP001302719"/>
    </source>
</evidence>
<dbReference type="SUPFAM" id="SSF54631">
    <property type="entry name" value="CBS-domain pair"/>
    <property type="match status" value="1"/>
</dbReference>
<dbReference type="EMBL" id="CP116967">
    <property type="protein sequence ID" value="WNM57969.1"/>
    <property type="molecule type" value="Genomic_DNA"/>
</dbReference>